<evidence type="ECO:0000256" key="1">
    <source>
        <dbReference type="ARBA" id="ARBA00004141"/>
    </source>
</evidence>
<keyword evidence="4 5" id="KW-0472">Membrane</keyword>
<evidence type="ECO:0000256" key="2">
    <source>
        <dbReference type="ARBA" id="ARBA00022692"/>
    </source>
</evidence>
<sequence length="162" mass="18441">ATRCPRSLLFYLNFDKLVICLTDFSFFLFLFLSAVLYLVWAFIPESWLNSLGLTYWPQKYWAVALPVYLLITIVIGYILLFGINMMSTSPLNSIHTITGKCISKGSAGGGGRREEQGISSFIKKSNQEQAAVGYTHRHRKKNVGEINPKLYQRECLCGRNKF</sequence>
<dbReference type="InterPro" id="IPR013717">
    <property type="entry name" value="PIG-P"/>
</dbReference>
<name>A0A452QFS5_URSAM</name>
<evidence type="ECO:0000313" key="7">
    <source>
        <dbReference type="Ensembl" id="ENSUAMP00000003728.1"/>
    </source>
</evidence>
<dbReference type="Ensembl" id="ENSUAMT00000004247.1">
    <property type="protein sequence ID" value="ENSUAMP00000003728.1"/>
    <property type="gene ID" value="ENSUAMG00000003442.1"/>
</dbReference>
<feature type="transmembrane region" description="Helical" evidence="5">
    <location>
        <begin position="17"/>
        <end position="40"/>
    </location>
</feature>
<dbReference type="Proteomes" id="UP000291022">
    <property type="component" value="Unassembled WGS sequence"/>
</dbReference>
<dbReference type="AlphaFoldDB" id="A0A452QFS5"/>
<dbReference type="PANTHER" id="PTHR46346:SF1">
    <property type="entry name" value="PHOSPHATIDYLINOSITOL N-ACETYLGLUCOSAMINYLTRANSFERASE SUBUNIT P"/>
    <property type="match status" value="1"/>
</dbReference>
<evidence type="ECO:0000256" key="4">
    <source>
        <dbReference type="ARBA" id="ARBA00023136"/>
    </source>
</evidence>
<evidence type="ECO:0000259" key="6">
    <source>
        <dbReference type="Pfam" id="PF08510"/>
    </source>
</evidence>
<dbReference type="GeneTree" id="ENSGT00390000013771"/>
<dbReference type="InterPro" id="IPR052263">
    <property type="entry name" value="GPI_Anchor_Biosynth"/>
</dbReference>
<dbReference type="GO" id="GO:0005783">
    <property type="term" value="C:endoplasmic reticulum"/>
    <property type="evidence" value="ECO:0007669"/>
    <property type="project" value="TreeGrafter"/>
</dbReference>
<dbReference type="PANTHER" id="PTHR46346">
    <property type="entry name" value="PHOSPHATIDYLINOSITOL N-ACETYLGLUCOSAMINYLTRANSFERASE SUBUNIT P"/>
    <property type="match status" value="1"/>
</dbReference>
<reference evidence="7" key="2">
    <citation type="submission" date="2025-08" db="UniProtKB">
        <authorList>
            <consortium name="Ensembl"/>
        </authorList>
    </citation>
    <scope>IDENTIFICATION</scope>
</reference>
<feature type="domain" description="PIG-P" evidence="6">
    <location>
        <begin position="23"/>
        <end position="112"/>
    </location>
</feature>
<keyword evidence="3 5" id="KW-1133">Transmembrane helix</keyword>
<dbReference type="Pfam" id="PF08510">
    <property type="entry name" value="PIG-P"/>
    <property type="match status" value="1"/>
</dbReference>
<keyword evidence="2 5" id="KW-0812">Transmembrane</keyword>
<reference evidence="7" key="3">
    <citation type="submission" date="2025-09" db="UniProtKB">
        <authorList>
            <consortium name="Ensembl"/>
        </authorList>
    </citation>
    <scope>IDENTIFICATION</scope>
</reference>
<accession>A0A452QFS5</accession>
<feature type="transmembrane region" description="Helical" evidence="5">
    <location>
        <begin position="60"/>
        <end position="83"/>
    </location>
</feature>
<keyword evidence="8" id="KW-1185">Reference proteome</keyword>
<evidence type="ECO:0000313" key="8">
    <source>
        <dbReference type="Proteomes" id="UP000291022"/>
    </source>
</evidence>
<evidence type="ECO:0000256" key="3">
    <source>
        <dbReference type="ARBA" id="ARBA00022989"/>
    </source>
</evidence>
<protein>
    <recommendedName>
        <fullName evidence="6">PIG-P domain-containing protein</fullName>
    </recommendedName>
</protein>
<comment type="subcellular location">
    <subcellularLocation>
        <location evidence="1">Membrane</location>
        <topology evidence="1">Multi-pass membrane protein</topology>
    </subcellularLocation>
</comment>
<evidence type="ECO:0000256" key="5">
    <source>
        <dbReference type="SAM" id="Phobius"/>
    </source>
</evidence>
<organism evidence="7 8">
    <name type="scientific">Ursus americanus</name>
    <name type="common">American black bear</name>
    <name type="synonym">Euarctos americanus</name>
    <dbReference type="NCBI Taxonomy" id="9643"/>
    <lineage>
        <taxon>Eukaryota</taxon>
        <taxon>Metazoa</taxon>
        <taxon>Chordata</taxon>
        <taxon>Craniata</taxon>
        <taxon>Vertebrata</taxon>
        <taxon>Euteleostomi</taxon>
        <taxon>Mammalia</taxon>
        <taxon>Eutheria</taxon>
        <taxon>Laurasiatheria</taxon>
        <taxon>Carnivora</taxon>
        <taxon>Caniformia</taxon>
        <taxon>Ursidae</taxon>
        <taxon>Ursus</taxon>
    </lineage>
</organism>
<dbReference type="GO" id="GO:0006506">
    <property type="term" value="P:GPI anchor biosynthetic process"/>
    <property type="evidence" value="ECO:0007669"/>
    <property type="project" value="TreeGrafter"/>
</dbReference>
<dbReference type="GO" id="GO:0016020">
    <property type="term" value="C:membrane"/>
    <property type="evidence" value="ECO:0007669"/>
    <property type="project" value="UniProtKB-SubCell"/>
</dbReference>
<dbReference type="STRING" id="9643.ENSUAMP00000003728"/>
<proteinExistence type="predicted"/>
<reference evidence="8" key="1">
    <citation type="submission" date="2016-06" db="EMBL/GenBank/DDBJ databases">
        <title>De novo assembly and RNA-Seq shows season-dependent expression and editing in black bear kidneys.</title>
        <authorList>
            <person name="Korstanje R."/>
            <person name="Srivastava A."/>
            <person name="Sarsani V.K."/>
            <person name="Sheehan S.M."/>
            <person name="Seger R.L."/>
            <person name="Barter M.E."/>
            <person name="Lindqvist C."/>
            <person name="Brody L.C."/>
            <person name="Mullikin J.C."/>
        </authorList>
    </citation>
    <scope>NUCLEOTIDE SEQUENCE [LARGE SCALE GENOMIC DNA]</scope>
</reference>